<sequence length="284" mass="32589">MFRPLLLAALAFSASTGSAQYLPYDYESFQNNDIDTGLVRRKSVASLQVAVVGDGVTLESWQQEFDGSGKVLRTLYFDRDQKRSATYTFRYNPGNLLSTVEAKVPDVLRAEIYRAEYRYTDGKVSGFDWLPSGDEVTYQYAQDRLVRAEWRRGRTGIGPRLAYRARTDFRYDAGGRLTSTRTVHYVNAEDSTGELFSNRTYTYAGGRLLRDTEEGIWGVNTILYRYDAAGRLTRKTSDRLLVTNRYYSNGLLRTRTERKLFGGGRFSETVFTYTWKQHSNKSPR</sequence>
<gene>
    <name evidence="2" type="ORF">E0486_11225</name>
</gene>
<proteinExistence type="predicted"/>
<keyword evidence="1" id="KW-0732">Signal</keyword>
<keyword evidence="3" id="KW-1185">Reference proteome</keyword>
<dbReference type="AlphaFoldDB" id="A0A4R4E3D7"/>
<name>A0A4R4E3D7_9BACT</name>
<organism evidence="2 3">
    <name type="scientific">Flaviaesturariibacter aridisoli</name>
    <dbReference type="NCBI Taxonomy" id="2545761"/>
    <lineage>
        <taxon>Bacteria</taxon>
        <taxon>Pseudomonadati</taxon>
        <taxon>Bacteroidota</taxon>
        <taxon>Chitinophagia</taxon>
        <taxon>Chitinophagales</taxon>
        <taxon>Chitinophagaceae</taxon>
        <taxon>Flaviaestuariibacter</taxon>
    </lineage>
</organism>
<accession>A0A4R4E3D7</accession>
<feature type="chain" id="PRO_5020684870" description="RHS repeat protein" evidence="1">
    <location>
        <begin position="20"/>
        <end position="284"/>
    </location>
</feature>
<evidence type="ECO:0000313" key="2">
    <source>
        <dbReference type="EMBL" id="TCZ70520.1"/>
    </source>
</evidence>
<dbReference type="OrthoDB" id="826050at2"/>
<dbReference type="Gene3D" id="2.180.10.10">
    <property type="entry name" value="RHS repeat-associated core"/>
    <property type="match status" value="1"/>
</dbReference>
<reference evidence="2 3" key="1">
    <citation type="submission" date="2019-03" db="EMBL/GenBank/DDBJ databases">
        <authorList>
            <person name="Kim M.K.M."/>
        </authorList>
    </citation>
    <scope>NUCLEOTIDE SEQUENCE [LARGE SCALE GENOMIC DNA]</scope>
    <source>
        <strain evidence="2 3">17J68-15</strain>
    </source>
</reference>
<dbReference type="Proteomes" id="UP000295164">
    <property type="component" value="Unassembled WGS sequence"/>
</dbReference>
<feature type="signal peptide" evidence="1">
    <location>
        <begin position="1"/>
        <end position="19"/>
    </location>
</feature>
<protein>
    <recommendedName>
        <fullName evidence="4">RHS repeat protein</fullName>
    </recommendedName>
</protein>
<evidence type="ECO:0000256" key="1">
    <source>
        <dbReference type="SAM" id="SignalP"/>
    </source>
</evidence>
<dbReference type="RefSeq" id="WP_131852274.1">
    <property type="nucleotide sequence ID" value="NZ_SKFH01000016.1"/>
</dbReference>
<evidence type="ECO:0008006" key="4">
    <source>
        <dbReference type="Google" id="ProtNLM"/>
    </source>
</evidence>
<comment type="caution">
    <text evidence="2">The sequence shown here is derived from an EMBL/GenBank/DDBJ whole genome shotgun (WGS) entry which is preliminary data.</text>
</comment>
<dbReference type="EMBL" id="SKFH01000016">
    <property type="protein sequence ID" value="TCZ70520.1"/>
    <property type="molecule type" value="Genomic_DNA"/>
</dbReference>
<evidence type="ECO:0000313" key="3">
    <source>
        <dbReference type="Proteomes" id="UP000295164"/>
    </source>
</evidence>